<dbReference type="Gene3D" id="3.40.50.360">
    <property type="match status" value="1"/>
</dbReference>
<gene>
    <name evidence="3" type="primary">LOC106820158</name>
</gene>
<feature type="domain" description="NADPH-dependent FMN reductase-like" evidence="1">
    <location>
        <begin position="26"/>
        <end position="94"/>
    </location>
</feature>
<dbReference type="GeneID" id="106820158"/>
<organism evidence="2 3">
    <name type="scientific">Priapulus caudatus</name>
    <name type="common">Priapulid worm</name>
    <dbReference type="NCBI Taxonomy" id="37621"/>
    <lineage>
        <taxon>Eukaryota</taxon>
        <taxon>Metazoa</taxon>
        <taxon>Ecdysozoa</taxon>
        <taxon>Scalidophora</taxon>
        <taxon>Priapulida</taxon>
        <taxon>Priapulimorpha</taxon>
        <taxon>Priapulimorphida</taxon>
        <taxon>Priapulidae</taxon>
        <taxon>Priapulus</taxon>
    </lineage>
</organism>
<accession>A0ABM1F6W6</accession>
<protein>
    <submittedName>
        <fullName evidence="3">Uncharacterized protein LOC106820158</fullName>
    </submittedName>
</protein>
<dbReference type="RefSeq" id="XP_014680187.1">
    <property type="nucleotide sequence ID" value="XM_014824701.1"/>
</dbReference>
<dbReference type="InterPro" id="IPR050712">
    <property type="entry name" value="NAD(P)H-dep_reductase"/>
</dbReference>
<name>A0ABM1F6W6_PRICU</name>
<reference evidence="3" key="1">
    <citation type="submission" date="2025-08" db="UniProtKB">
        <authorList>
            <consortium name="RefSeq"/>
        </authorList>
    </citation>
    <scope>IDENTIFICATION</scope>
</reference>
<dbReference type="InterPro" id="IPR029039">
    <property type="entry name" value="Flavoprotein-like_sf"/>
</dbReference>
<proteinExistence type="predicted"/>
<evidence type="ECO:0000259" key="1">
    <source>
        <dbReference type="Pfam" id="PF03358"/>
    </source>
</evidence>
<evidence type="ECO:0000313" key="2">
    <source>
        <dbReference type="Proteomes" id="UP000695022"/>
    </source>
</evidence>
<dbReference type="Proteomes" id="UP000695022">
    <property type="component" value="Unplaced"/>
</dbReference>
<dbReference type="PANTHER" id="PTHR30543">
    <property type="entry name" value="CHROMATE REDUCTASE"/>
    <property type="match status" value="1"/>
</dbReference>
<keyword evidence="2" id="KW-1185">Reference proteome</keyword>
<dbReference type="Pfam" id="PF03358">
    <property type="entry name" value="FMN_red"/>
    <property type="match status" value="1"/>
</dbReference>
<evidence type="ECO:0000313" key="3">
    <source>
        <dbReference type="RefSeq" id="XP_014680187.1"/>
    </source>
</evidence>
<dbReference type="PANTHER" id="PTHR30543:SF21">
    <property type="entry name" value="NAD(P)H-DEPENDENT FMN REDUCTASE LOT6"/>
    <property type="match status" value="1"/>
</dbReference>
<dbReference type="SUPFAM" id="SSF52218">
    <property type="entry name" value="Flavoproteins"/>
    <property type="match status" value="1"/>
</dbReference>
<dbReference type="InterPro" id="IPR005025">
    <property type="entry name" value="FMN_Rdtase-like_dom"/>
</dbReference>
<sequence>MYNMYACSPVFADPLEMKFPLLFKPLHFYRDKSEVPEWLRRANQQILDADCYVIVSAEYNHSIPPALSNMIDHFPGSSFSWKPAGIVCYSPGKIAFLFQNLVLRRNRLLFSR</sequence>